<dbReference type="OMA" id="TLEIMIV"/>
<keyword evidence="1" id="KW-1133">Transmembrane helix</keyword>
<dbReference type="EMBL" id="JH159162">
    <property type="protein sequence ID" value="EGZ07225.1"/>
    <property type="molecule type" value="Genomic_DNA"/>
</dbReference>
<dbReference type="KEGG" id="psoj:PHYSODRAFT_340353"/>
<evidence type="ECO:0000256" key="1">
    <source>
        <dbReference type="SAM" id="Phobius"/>
    </source>
</evidence>
<proteinExistence type="predicted"/>
<evidence type="ECO:0000313" key="2">
    <source>
        <dbReference type="EMBL" id="EGZ07225.1"/>
    </source>
</evidence>
<dbReference type="RefSeq" id="XP_009536791.1">
    <property type="nucleotide sequence ID" value="XM_009538496.1"/>
</dbReference>
<protein>
    <submittedName>
        <fullName evidence="2">Uncharacterized protein</fullName>
    </submittedName>
</protein>
<reference evidence="2 3" key="1">
    <citation type="journal article" date="2006" name="Science">
        <title>Phytophthora genome sequences uncover evolutionary origins and mechanisms of pathogenesis.</title>
        <authorList>
            <person name="Tyler B.M."/>
            <person name="Tripathy S."/>
            <person name="Zhang X."/>
            <person name="Dehal P."/>
            <person name="Jiang R.H."/>
            <person name="Aerts A."/>
            <person name="Arredondo F.D."/>
            <person name="Baxter L."/>
            <person name="Bensasson D."/>
            <person name="Beynon J.L."/>
            <person name="Chapman J."/>
            <person name="Damasceno C.M."/>
            <person name="Dorrance A.E."/>
            <person name="Dou D."/>
            <person name="Dickerman A.W."/>
            <person name="Dubchak I.L."/>
            <person name="Garbelotto M."/>
            <person name="Gijzen M."/>
            <person name="Gordon S.G."/>
            <person name="Govers F."/>
            <person name="Grunwald N.J."/>
            <person name="Huang W."/>
            <person name="Ivors K.L."/>
            <person name="Jones R.W."/>
            <person name="Kamoun S."/>
            <person name="Krampis K."/>
            <person name="Lamour K.H."/>
            <person name="Lee M.K."/>
            <person name="McDonald W.H."/>
            <person name="Medina M."/>
            <person name="Meijer H.J."/>
            <person name="Nordberg E.K."/>
            <person name="Maclean D.J."/>
            <person name="Ospina-Giraldo M.D."/>
            <person name="Morris P.F."/>
            <person name="Phuntumart V."/>
            <person name="Putnam N.H."/>
            <person name="Rash S."/>
            <person name="Rose J.K."/>
            <person name="Sakihama Y."/>
            <person name="Salamov A.A."/>
            <person name="Savidor A."/>
            <person name="Scheuring C.F."/>
            <person name="Smith B.M."/>
            <person name="Sobral B.W."/>
            <person name="Terry A."/>
            <person name="Torto-Alalibo T.A."/>
            <person name="Win J."/>
            <person name="Xu Z."/>
            <person name="Zhang H."/>
            <person name="Grigoriev I.V."/>
            <person name="Rokhsar D.S."/>
            <person name="Boore J.L."/>
        </authorList>
    </citation>
    <scope>NUCLEOTIDE SEQUENCE [LARGE SCALE GENOMIC DNA]</scope>
    <source>
        <strain evidence="2 3">P6497</strain>
    </source>
</reference>
<keyword evidence="1" id="KW-0812">Transmembrane</keyword>
<sequence>MILNATKVWVCDFLLGFIYPPYFYIFTTLSETAQMAFALLLPVIKVATRNLFALTITHLSDEVPEIVVFNCDAFNALFVAYWMQTSPTLRTTLEIMIVDSS</sequence>
<keyword evidence="1" id="KW-0472">Membrane</keyword>
<dbReference type="AlphaFoldDB" id="G5AB80"/>
<dbReference type="GeneID" id="20647894"/>
<accession>G5AB80</accession>
<dbReference type="InParanoid" id="G5AB80"/>
<organism evidence="2 3">
    <name type="scientific">Phytophthora sojae (strain P6497)</name>
    <name type="common">Soybean stem and root rot agent</name>
    <name type="synonym">Phytophthora megasperma f. sp. glycines</name>
    <dbReference type="NCBI Taxonomy" id="1094619"/>
    <lineage>
        <taxon>Eukaryota</taxon>
        <taxon>Sar</taxon>
        <taxon>Stramenopiles</taxon>
        <taxon>Oomycota</taxon>
        <taxon>Peronosporomycetes</taxon>
        <taxon>Peronosporales</taxon>
        <taxon>Peronosporaceae</taxon>
        <taxon>Phytophthora</taxon>
    </lineage>
</organism>
<feature type="transmembrane region" description="Helical" evidence="1">
    <location>
        <begin position="22"/>
        <end position="44"/>
    </location>
</feature>
<evidence type="ECO:0000313" key="3">
    <source>
        <dbReference type="Proteomes" id="UP000002640"/>
    </source>
</evidence>
<name>G5AB80_PHYSP</name>
<keyword evidence="3" id="KW-1185">Reference proteome</keyword>
<gene>
    <name evidence="2" type="ORF">PHYSODRAFT_340353</name>
</gene>
<dbReference type="Proteomes" id="UP000002640">
    <property type="component" value="Unassembled WGS sequence"/>
</dbReference>